<evidence type="ECO:0000256" key="1">
    <source>
        <dbReference type="SAM" id="MobiDB-lite"/>
    </source>
</evidence>
<evidence type="ECO:0000313" key="2">
    <source>
        <dbReference type="EMBL" id="CAE6484125.1"/>
    </source>
</evidence>
<organism evidence="2 3">
    <name type="scientific">Rhizoctonia solani</name>
    <dbReference type="NCBI Taxonomy" id="456999"/>
    <lineage>
        <taxon>Eukaryota</taxon>
        <taxon>Fungi</taxon>
        <taxon>Dikarya</taxon>
        <taxon>Basidiomycota</taxon>
        <taxon>Agaricomycotina</taxon>
        <taxon>Agaricomycetes</taxon>
        <taxon>Cantharellales</taxon>
        <taxon>Ceratobasidiaceae</taxon>
        <taxon>Rhizoctonia</taxon>
    </lineage>
</organism>
<feature type="region of interest" description="Disordered" evidence="1">
    <location>
        <begin position="319"/>
        <end position="400"/>
    </location>
</feature>
<dbReference type="Proteomes" id="UP000663841">
    <property type="component" value="Unassembled WGS sequence"/>
</dbReference>
<dbReference type="AlphaFoldDB" id="A0A8H3CIZ9"/>
<feature type="compositionally biased region" description="Polar residues" evidence="1">
    <location>
        <begin position="202"/>
        <end position="213"/>
    </location>
</feature>
<feature type="compositionally biased region" description="Polar residues" evidence="1">
    <location>
        <begin position="335"/>
        <end position="358"/>
    </location>
</feature>
<accession>A0A8H3CIZ9</accession>
<feature type="compositionally biased region" description="Polar residues" evidence="1">
    <location>
        <begin position="263"/>
        <end position="274"/>
    </location>
</feature>
<feature type="region of interest" description="Disordered" evidence="1">
    <location>
        <begin position="261"/>
        <end position="303"/>
    </location>
</feature>
<reference evidence="2" key="1">
    <citation type="submission" date="2021-01" db="EMBL/GenBank/DDBJ databases">
        <authorList>
            <person name="Kaushik A."/>
        </authorList>
    </citation>
    <scope>NUCLEOTIDE SEQUENCE</scope>
    <source>
        <strain evidence="2">AG3-T5</strain>
    </source>
</reference>
<dbReference type="EMBL" id="CAJMWW010000677">
    <property type="protein sequence ID" value="CAE6484125.1"/>
    <property type="molecule type" value="Genomic_DNA"/>
</dbReference>
<gene>
    <name evidence="2" type="ORF">RDB_LOCUS215939</name>
</gene>
<proteinExistence type="predicted"/>
<sequence>MTAQVIIYPQTTHSICWTTPSAEMSQDDRQHYPFTSGAYSWTTHMSYSSLPEYSASYDASGYSGTYSHTHSSGSNQYSATNCSQDLSGVVNGGPAGPSWVDIPLDPNAIYHLPAHGSGWSGTVNSDSPYERDREVLRQAWEQRIRDNWFRRNGITALPTDMQYDRFIPELRAGEYAERYFGRPEAQLGVSGRQPEEIRVPYPTTQPVSHSPISPTAIDGYPLRVDPSQYDLNTSDLGNHMPQELQPLANYRVAADNSFAISPPATSGQLPTSHLLQLPYRDPPTPLSPTDASSPASLHPNAYFSQHSTASPATVFSQLDSEGADSPLSEFHETRSTSPAGSASAIYTVSEDPSTSKSAAKTDFTHRPPMITRSRSLEGASTGQSGMGPVRRGNSTSERGKNAVGAIRVHRPAGIKWNQRTRCSYINPVTGLQCRTSAGRGPDLERHLRTVHLREEVTHFMNLITGQATDQHSPPPFFHY</sequence>
<evidence type="ECO:0000313" key="3">
    <source>
        <dbReference type="Proteomes" id="UP000663841"/>
    </source>
</evidence>
<name>A0A8H3CIZ9_9AGAM</name>
<feature type="region of interest" description="Disordered" evidence="1">
    <location>
        <begin position="202"/>
        <end position="240"/>
    </location>
</feature>
<comment type="caution">
    <text evidence="2">The sequence shown here is derived from an EMBL/GenBank/DDBJ whole genome shotgun (WGS) entry which is preliminary data.</text>
</comment>
<protein>
    <submittedName>
        <fullName evidence="2">Uncharacterized protein</fullName>
    </submittedName>
</protein>